<dbReference type="AlphaFoldDB" id="A0A3Q7EDG3"/>
<dbReference type="STRING" id="4081.A0A3Q7EDG3"/>
<dbReference type="Pfam" id="PF07727">
    <property type="entry name" value="RVT_2"/>
    <property type="match status" value="1"/>
</dbReference>
<keyword evidence="3" id="KW-1185">Reference proteome</keyword>
<feature type="domain" description="Reverse transcriptase Ty1/copia-type" evidence="1">
    <location>
        <begin position="13"/>
        <end position="76"/>
    </location>
</feature>
<evidence type="ECO:0000313" key="3">
    <source>
        <dbReference type="Proteomes" id="UP000004994"/>
    </source>
</evidence>
<reference evidence="2" key="2">
    <citation type="submission" date="2019-01" db="UniProtKB">
        <authorList>
            <consortium name="EnsemblPlants"/>
        </authorList>
    </citation>
    <scope>IDENTIFICATION</scope>
    <source>
        <strain evidence="2">cv. Heinz 1706</strain>
    </source>
</reference>
<sequence length="154" mass="17702">MRKCDHSVFYQQSIATLKSFLHMKFHKKDLGKLKYFIGVEVNQSKNGVLLSQRKYILDLVGETGKLEAKPCNTPMIPNVHLMKDEGDPFDDPERYRRIVGKLNYLIVTRPDISFAVCIVSQFMAACMVKHWAALEQILCFLKGAPELVLLYNNH</sequence>
<dbReference type="InParanoid" id="A0A3Q7EDG3"/>
<dbReference type="Proteomes" id="UP000004994">
    <property type="component" value="Chromosome 1"/>
</dbReference>
<organism evidence="2">
    <name type="scientific">Solanum lycopersicum</name>
    <name type="common">Tomato</name>
    <name type="synonym">Lycopersicon esculentum</name>
    <dbReference type="NCBI Taxonomy" id="4081"/>
    <lineage>
        <taxon>Eukaryota</taxon>
        <taxon>Viridiplantae</taxon>
        <taxon>Streptophyta</taxon>
        <taxon>Embryophyta</taxon>
        <taxon>Tracheophyta</taxon>
        <taxon>Spermatophyta</taxon>
        <taxon>Magnoliopsida</taxon>
        <taxon>eudicotyledons</taxon>
        <taxon>Gunneridae</taxon>
        <taxon>Pentapetalae</taxon>
        <taxon>asterids</taxon>
        <taxon>lamiids</taxon>
        <taxon>Solanales</taxon>
        <taxon>Solanaceae</taxon>
        <taxon>Solanoideae</taxon>
        <taxon>Solaneae</taxon>
        <taxon>Solanum</taxon>
        <taxon>Solanum subgen. Lycopersicon</taxon>
    </lineage>
</organism>
<dbReference type="PANTHER" id="PTHR11439">
    <property type="entry name" value="GAG-POL-RELATED RETROTRANSPOSON"/>
    <property type="match status" value="1"/>
</dbReference>
<protein>
    <recommendedName>
        <fullName evidence="1">Reverse transcriptase Ty1/copia-type domain-containing protein</fullName>
    </recommendedName>
</protein>
<evidence type="ECO:0000259" key="1">
    <source>
        <dbReference type="Pfam" id="PF07727"/>
    </source>
</evidence>
<proteinExistence type="predicted"/>
<dbReference type="InterPro" id="IPR043502">
    <property type="entry name" value="DNA/RNA_pol_sf"/>
</dbReference>
<dbReference type="PANTHER" id="PTHR11439:SF467">
    <property type="entry name" value="INTEGRASE CATALYTIC DOMAIN-CONTAINING PROTEIN"/>
    <property type="match status" value="1"/>
</dbReference>
<reference evidence="2" key="1">
    <citation type="journal article" date="2012" name="Nature">
        <title>The tomato genome sequence provides insights into fleshy fruit evolution.</title>
        <authorList>
            <consortium name="Tomato Genome Consortium"/>
        </authorList>
    </citation>
    <scope>NUCLEOTIDE SEQUENCE [LARGE SCALE GENOMIC DNA]</scope>
    <source>
        <strain evidence="2">cv. Heinz 1706</strain>
    </source>
</reference>
<dbReference type="Gramene" id="Solyc01g044545.1.1">
    <property type="protein sequence ID" value="Solyc01g044545.1.1"/>
    <property type="gene ID" value="Solyc01g044545.1"/>
</dbReference>
<accession>A0A3Q7EDG3</accession>
<dbReference type="SUPFAM" id="SSF56672">
    <property type="entry name" value="DNA/RNA polymerases"/>
    <property type="match status" value="1"/>
</dbReference>
<dbReference type="InterPro" id="IPR013103">
    <property type="entry name" value="RVT_2"/>
</dbReference>
<evidence type="ECO:0000313" key="2">
    <source>
        <dbReference type="EnsemblPlants" id="Solyc01g044545.1.1"/>
    </source>
</evidence>
<dbReference type="OMA" id="CNTPMIP"/>
<dbReference type="EnsemblPlants" id="Solyc01g044545.1.1">
    <property type="protein sequence ID" value="Solyc01g044545.1.1"/>
    <property type="gene ID" value="Solyc01g044545.1"/>
</dbReference>
<name>A0A3Q7EDG3_SOLLC</name>